<dbReference type="RefSeq" id="WP_060741295.1">
    <property type="nucleotide sequence ID" value="NZ_CP012831.1"/>
</dbReference>
<proteinExistence type="predicted"/>
<accession>A0A0N9WBT5</accession>
<sequence length="142" mass="16040">MRKYSKSTGTSYIVGLHQDIPLDAVEISDECYEQVIGNPTPGKVRSHDAMGLPILIDPAPLTLEQLAAIERLWRDAEIDSVRWLRERHRDEVDSARPTTLTDEQSTELLNYVQAPRDWPVAPGFPSSEHRPSPPTWVAVQNQ</sequence>
<protein>
    <submittedName>
        <fullName evidence="2">Phage tail protein</fullName>
    </submittedName>
</protein>
<gene>
    <name evidence="2" type="ORF">AO356_20550</name>
</gene>
<organism evidence="2 3">
    <name type="scientific">Pseudomonas fluorescens</name>
    <dbReference type="NCBI Taxonomy" id="294"/>
    <lineage>
        <taxon>Bacteria</taxon>
        <taxon>Pseudomonadati</taxon>
        <taxon>Pseudomonadota</taxon>
        <taxon>Gammaproteobacteria</taxon>
        <taxon>Pseudomonadales</taxon>
        <taxon>Pseudomonadaceae</taxon>
        <taxon>Pseudomonas</taxon>
    </lineage>
</organism>
<reference evidence="2 3" key="2">
    <citation type="journal article" date="2018" name="Nature">
        <title>Mutant phenotypes for thousands of bacterial genes of unknown function.</title>
        <authorList>
            <person name="Price M.N."/>
            <person name="Wetmore K.M."/>
            <person name="Waters R.J."/>
            <person name="Callaghan M."/>
            <person name="Ray J."/>
            <person name="Liu H."/>
            <person name="Kuehl J.V."/>
            <person name="Melnyk R.A."/>
            <person name="Lamson J.S."/>
            <person name="Suh Y."/>
            <person name="Carlson H.K."/>
            <person name="Esquivel Z."/>
            <person name="Sadeeshkumar H."/>
            <person name="Chakraborty R."/>
            <person name="Zane G.M."/>
            <person name="Rubin B.E."/>
            <person name="Wall J.D."/>
            <person name="Visel A."/>
            <person name="Bristow J."/>
            <person name="Blow M.J."/>
            <person name="Arkin A.P."/>
            <person name="Deutschbauer A.M."/>
        </authorList>
    </citation>
    <scope>NUCLEOTIDE SEQUENCE [LARGE SCALE GENOMIC DNA]</scope>
    <source>
        <strain evidence="2 3">FW300-N2C3</strain>
    </source>
</reference>
<evidence type="ECO:0000313" key="3">
    <source>
        <dbReference type="Proteomes" id="UP000059425"/>
    </source>
</evidence>
<feature type="region of interest" description="Disordered" evidence="1">
    <location>
        <begin position="119"/>
        <end position="142"/>
    </location>
</feature>
<dbReference type="OrthoDB" id="6465464at2"/>
<evidence type="ECO:0000256" key="1">
    <source>
        <dbReference type="SAM" id="MobiDB-lite"/>
    </source>
</evidence>
<dbReference type="Proteomes" id="UP000059425">
    <property type="component" value="Chromosome"/>
</dbReference>
<name>A0A0N9WBT5_PSEFL</name>
<dbReference type="EMBL" id="CP012831">
    <property type="protein sequence ID" value="ALI09109.1"/>
    <property type="molecule type" value="Genomic_DNA"/>
</dbReference>
<evidence type="ECO:0000313" key="2">
    <source>
        <dbReference type="EMBL" id="ALI09109.1"/>
    </source>
</evidence>
<dbReference type="AlphaFoldDB" id="A0A0N9WBT5"/>
<reference evidence="3" key="1">
    <citation type="submission" date="2015-09" db="EMBL/GenBank/DDBJ databases">
        <title>Whole genome sequence of Pseudomonas fluorescens FW300-N2C3.</title>
        <authorList>
            <person name="Ray J."/>
            <person name="Melnyk R."/>
            <person name="Deutschbauer A."/>
        </authorList>
    </citation>
    <scope>NUCLEOTIDE SEQUENCE [LARGE SCALE GENOMIC DNA]</scope>
    <source>
        <strain evidence="3">FW300-N2C3</strain>
    </source>
</reference>